<keyword evidence="2" id="KW-0479">Metal-binding</keyword>
<evidence type="ECO:0000313" key="4">
    <source>
        <dbReference type="EMBL" id="KAK3898602.1"/>
    </source>
</evidence>
<dbReference type="InterPro" id="IPR011234">
    <property type="entry name" value="Fumarylacetoacetase-like_C"/>
</dbReference>
<dbReference type="GO" id="GO:0050163">
    <property type="term" value="F:oxaloacetate tautomerase activity"/>
    <property type="evidence" value="ECO:0007669"/>
    <property type="project" value="UniProtKB-ARBA"/>
</dbReference>
<organism evidence="4 5">
    <name type="scientific">Staphylotrichum tortipilum</name>
    <dbReference type="NCBI Taxonomy" id="2831512"/>
    <lineage>
        <taxon>Eukaryota</taxon>
        <taxon>Fungi</taxon>
        <taxon>Dikarya</taxon>
        <taxon>Ascomycota</taxon>
        <taxon>Pezizomycotina</taxon>
        <taxon>Sordariomycetes</taxon>
        <taxon>Sordariomycetidae</taxon>
        <taxon>Sordariales</taxon>
        <taxon>Chaetomiaceae</taxon>
        <taxon>Staphylotrichum</taxon>
    </lineage>
</organism>
<dbReference type="Proteomes" id="UP001303889">
    <property type="component" value="Unassembled WGS sequence"/>
</dbReference>
<evidence type="ECO:0000313" key="5">
    <source>
        <dbReference type="Proteomes" id="UP001303889"/>
    </source>
</evidence>
<feature type="domain" description="Fumarylacetoacetase-like C-terminal" evidence="3">
    <location>
        <begin position="83"/>
        <end position="292"/>
    </location>
</feature>
<comment type="caution">
    <text evidence="4">The sequence shown here is derived from an EMBL/GenBank/DDBJ whole genome shotgun (WGS) entry which is preliminary data.</text>
</comment>
<dbReference type="GO" id="GO:0006107">
    <property type="term" value="P:oxaloacetate metabolic process"/>
    <property type="evidence" value="ECO:0007669"/>
    <property type="project" value="UniProtKB-ARBA"/>
</dbReference>
<dbReference type="FunFam" id="3.90.850.10:FF:000002">
    <property type="entry name" value="2-hydroxyhepta-2,4-diene-1,7-dioate isomerase"/>
    <property type="match status" value="1"/>
</dbReference>
<comment type="similarity">
    <text evidence="1">Belongs to the FAH family.</text>
</comment>
<sequence>MKVAWERLIRFVATDGRTLLGQPILPTPDFDLGETTEETGLKANVIQGEIYDATGATKVTDEVVTVKKLLGPLAPSDIPILRCVGLNYAKHIREAGRTTPPYPSIFFKPSTTVHDHGADVVIPVIAQNDQADYEGELVVVIGKDAKDVSEADALDYVAAYTAGNDISSRKWQRDPAYAGSVPQWCYSKGFDTFAPLGPALVAASLIPNPAELHMQTIIDGEVRQDTPLDDLIFSVPKLIAHLSAGTTLQKGSVIMTGTPGGVGMAMKPPRFLVPGNKMEVKIPRIGTLKNGVSFAS</sequence>
<protein>
    <recommendedName>
        <fullName evidence="3">Fumarylacetoacetase-like C-terminal domain-containing protein</fullName>
    </recommendedName>
</protein>
<dbReference type="Gene3D" id="3.90.850.10">
    <property type="entry name" value="Fumarylacetoacetase-like, C-terminal domain"/>
    <property type="match status" value="1"/>
</dbReference>
<dbReference type="InterPro" id="IPR036663">
    <property type="entry name" value="Fumarylacetoacetase_C_sf"/>
</dbReference>
<proteinExistence type="inferred from homology"/>
<dbReference type="SUPFAM" id="SSF56529">
    <property type="entry name" value="FAH"/>
    <property type="match status" value="1"/>
</dbReference>
<name>A0AAN6ME43_9PEZI</name>
<accession>A0AAN6ME43</accession>
<dbReference type="Pfam" id="PF01557">
    <property type="entry name" value="FAA_hydrolase"/>
    <property type="match status" value="1"/>
</dbReference>
<reference evidence="4" key="2">
    <citation type="submission" date="2023-05" db="EMBL/GenBank/DDBJ databases">
        <authorList>
            <consortium name="Lawrence Berkeley National Laboratory"/>
            <person name="Steindorff A."/>
            <person name="Hensen N."/>
            <person name="Bonometti L."/>
            <person name="Westerberg I."/>
            <person name="Brannstrom I.O."/>
            <person name="Guillou S."/>
            <person name="Cros-Aarteil S."/>
            <person name="Calhoun S."/>
            <person name="Haridas S."/>
            <person name="Kuo A."/>
            <person name="Mondo S."/>
            <person name="Pangilinan J."/>
            <person name="Riley R."/>
            <person name="Labutti K."/>
            <person name="Andreopoulos B."/>
            <person name="Lipzen A."/>
            <person name="Chen C."/>
            <person name="Yanf M."/>
            <person name="Daum C."/>
            <person name="Ng V."/>
            <person name="Clum A."/>
            <person name="Ohm R."/>
            <person name="Martin F."/>
            <person name="Silar P."/>
            <person name="Natvig D."/>
            <person name="Lalanne C."/>
            <person name="Gautier V."/>
            <person name="Ament-Velasquez S.L."/>
            <person name="Kruys A."/>
            <person name="Hutchinson M.I."/>
            <person name="Powell A.J."/>
            <person name="Barry K."/>
            <person name="Miller A.N."/>
            <person name="Grigoriev I.V."/>
            <person name="Debuchy R."/>
            <person name="Gladieux P."/>
            <person name="Thoren M.H."/>
            <person name="Johannesson H."/>
        </authorList>
    </citation>
    <scope>NUCLEOTIDE SEQUENCE</scope>
    <source>
        <strain evidence="4">CBS 103.79</strain>
    </source>
</reference>
<dbReference type="PANTHER" id="PTHR11820:SF100">
    <property type="entry name" value="FUMARYLACETOACETATE HYDROLASE FAMILY PROTEIN (AFU_ORTHOLOGUE AFUA_4G01490)"/>
    <property type="match status" value="1"/>
</dbReference>
<keyword evidence="5" id="KW-1185">Reference proteome</keyword>
<dbReference type="EMBL" id="MU855909">
    <property type="protein sequence ID" value="KAK3898602.1"/>
    <property type="molecule type" value="Genomic_DNA"/>
</dbReference>
<dbReference type="PANTHER" id="PTHR11820">
    <property type="entry name" value="ACYLPYRUVASE"/>
    <property type="match status" value="1"/>
</dbReference>
<evidence type="ECO:0000256" key="1">
    <source>
        <dbReference type="ARBA" id="ARBA00010211"/>
    </source>
</evidence>
<dbReference type="GO" id="GO:0046872">
    <property type="term" value="F:metal ion binding"/>
    <property type="evidence" value="ECO:0007669"/>
    <property type="project" value="UniProtKB-KW"/>
</dbReference>
<evidence type="ECO:0000256" key="2">
    <source>
        <dbReference type="ARBA" id="ARBA00022723"/>
    </source>
</evidence>
<dbReference type="AlphaFoldDB" id="A0AAN6ME43"/>
<gene>
    <name evidence="4" type="ORF">C8A05DRAFT_37801</name>
</gene>
<evidence type="ECO:0000259" key="3">
    <source>
        <dbReference type="Pfam" id="PF01557"/>
    </source>
</evidence>
<reference evidence="4" key="1">
    <citation type="journal article" date="2023" name="Mol. Phylogenet. Evol.">
        <title>Genome-scale phylogeny and comparative genomics of the fungal order Sordariales.</title>
        <authorList>
            <person name="Hensen N."/>
            <person name="Bonometti L."/>
            <person name="Westerberg I."/>
            <person name="Brannstrom I.O."/>
            <person name="Guillou S."/>
            <person name="Cros-Aarteil S."/>
            <person name="Calhoun S."/>
            <person name="Haridas S."/>
            <person name="Kuo A."/>
            <person name="Mondo S."/>
            <person name="Pangilinan J."/>
            <person name="Riley R."/>
            <person name="LaButti K."/>
            <person name="Andreopoulos B."/>
            <person name="Lipzen A."/>
            <person name="Chen C."/>
            <person name="Yan M."/>
            <person name="Daum C."/>
            <person name="Ng V."/>
            <person name="Clum A."/>
            <person name="Steindorff A."/>
            <person name="Ohm R.A."/>
            <person name="Martin F."/>
            <person name="Silar P."/>
            <person name="Natvig D.O."/>
            <person name="Lalanne C."/>
            <person name="Gautier V."/>
            <person name="Ament-Velasquez S.L."/>
            <person name="Kruys A."/>
            <person name="Hutchinson M.I."/>
            <person name="Powell A.J."/>
            <person name="Barry K."/>
            <person name="Miller A.N."/>
            <person name="Grigoriev I.V."/>
            <person name="Debuchy R."/>
            <person name="Gladieux P."/>
            <person name="Hiltunen Thoren M."/>
            <person name="Johannesson H."/>
        </authorList>
    </citation>
    <scope>NUCLEOTIDE SEQUENCE</scope>
    <source>
        <strain evidence="4">CBS 103.79</strain>
    </source>
</reference>